<dbReference type="SUPFAM" id="SSF81665">
    <property type="entry name" value="Calcium ATPase, transmembrane domain M"/>
    <property type="match status" value="1"/>
</dbReference>
<evidence type="ECO:0000256" key="2">
    <source>
        <dbReference type="ARBA" id="ARBA00006000"/>
    </source>
</evidence>
<dbReference type="InterPro" id="IPR023214">
    <property type="entry name" value="HAD_sf"/>
</dbReference>
<feature type="transmembrane region" description="Helical" evidence="13">
    <location>
        <begin position="1421"/>
        <end position="1442"/>
    </location>
</feature>
<feature type="compositionally biased region" description="Low complexity" evidence="14">
    <location>
        <begin position="899"/>
        <end position="915"/>
    </location>
</feature>
<evidence type="ECO:0000256" key="4">
    <source>
        <dbReference type="ARBA" id="ARBA00022692"/>
    </source>
</evidence>
<evidence type="ECO:0000256" key="7">
    <source>
        <dbReference type="ARBA" id="ARBA00022840"/>
    </source>
</evidence>
<evidence type="ECO:0000256" key="12">
    <source>
        <dbReference type="ARBA" id="ARBA00049360"/>
    </source>
</evidence>
<feature type="domain" description="Cation-transporting P-type ATPase N-terminal" evidence="16">
    <location>
        <begin position="486"/>
        <end position="535"/>
    </location>
</feature>
<dbReference type="SUPFAM" id="SSF56784">
    <property type="entry name" value="HAD-like"/>
    <property type="match status" value="1"/>
</dbReference>
<dbReference type="CDD" id="cd07542">
    <property type="entry name" value="P-type_ATPase_cation"/>
    <property type="match status" value="1"/>
</dbReference>
<evidence type="ECO:0000256" key="3">
    <source>
        <dbReference type="ARBA" id="ARBA00022553"/>
    </source>
</evidence>
<evidence type="ECO:0000256" key="14">
    <source>
        <dbReference type="SAM" id="MobiDB-lite"/>
    </source>
</evidence>
<dbReference type="InterPro" id="IPR059000">
    <property type="entry name" value="ATPase_P-type_domA"/>
</dbReference>
<evidence type="ECO:0000256" key="10">
    <source>
        <dbReference type="ARBA" id="ARBA00022989"/>
    </source>
</evidence>
<dbReference type="InterPro" id="IPR036412">
    <property type="entry name" value="HAD-like_sf"/>
</dbReference>
<feature type="compositionally biased region" description="Low complexity" evidence="14">
    <location>
        <begin position="241"/>
        <end position="262"/>
    </location>
</feature>
<evidence type="ECO:0000313" key="18">
    <source>
        <dbReference type="EMBL" id="TIA92119.1"/>
    </source>
</evidence>
<dbReference type="SFLD" id="SFLDS00003">
    <property type="entry name" value="Haloacid_Dehalogenase"/>
    <property type="match status" value="1"/>
</dbReference>
<dbReference type="InterPro" id="IPR004014">
    <property type="entry name" value="ATPase_P-typ_cation-transptr_N"/>
</dbReference>
<evidence type="ECO:0000256" key="8">
    <source>
        <dbReference type="ARBA" id="ARBA00022842"/>
    </source>
</evidence>
<feature type="transmembrane region" description="Helical" evidence="13">
    <location>
        <begin position="1462"/>
        <end position="1484"/>
    </location>
</feature>
<keyword evidence="10 13" id="KW-1133">Transmembrane helix</keyword>
<keyword evidence="19" id="KW-1185">Reference proteome</keyword>
<feature type="region of interest" description="Disordered" evidence="14">
    <location>
        <begin position="897"/>
        <end position="934"/>
    </location>
</feature>
<feature type="transmembrane region" description="Helical" evidence="13">
    <location>
        <begin position="726"/>
        <end position="745"/>
    </location>
</feature>
<protein>
    <recommendedName>
        <fullName evidence="13">Cation-transporting ATPase</fullName>
        <ecNumber evidence="13">7.2.2.-</ecNumber>
    </recommendedName>
</protein>
<feature type="compositionally biased region" description="Basic residues" evidence="14">
    <location>
        <begin position="921"/>
        <end position="930"/>
    </location>
</feature>
<feature type="compositionally biased region" description="Acidic residues" evidence="14">
    <location>
        <begin position="1"/>
        <end position="11"/>
    </location>
</feature>
<dbReference type="PROSITE" id="PS01229">
    <property type="entry name" value="COF_2"/>
    <property type="match status" value="1"/>
</dbReference>
<evidence type="ECO:0000256" key="9">
    <source>
        <dbReference type="ARBA" id="ARBA00022967"/>
    </source>
</evidence>
<comment type="caution">
    <text evidence="18">The sequence shown here is derived from an EMBL/GenBank/DDBJ whole genome shotgun (WGS) entry which is preliminary data.</text>
</comment>
<feature type="compositionally biased region" description="Low complexity" evidence="14">
    <location>
        <begin position="155"/>
        <end position="174"/>
    </location>
</feature>
<feature type="transmembrane region" description="Helical" evidence="13">
    <location>
        <begin position="338"/>
        <end position="357"/>
    </location>
</feature>
<feature type="transmembrane region" description="Helical" evidence="13">
    <location>
        <begin position="1280"/>
        <end position="1298"/>
    </location>
</feature>
<keyword evidence="9 13" id="KW-1278">Translocase</keyword>
<dbReference type="OrthoDB" id="48943at2759"/>
<dbReference type="InterPro" id="IPR044492">
    <property type="entry name" value="P_typ_ATPase_HD_dom"/>
</dbReference>
<dbReference type="GO" id="GO:0016887">
    <property type="term" value="F:ATP hydrolysis activity"/>
    <property type="evidence" value="ECO:0007669"/>
    <property type="project" value="InterPro"/>
</dbReference>
<comment type="subcellular location">
    <subcellularLocation>
        <location evidence="1 13">Membrane</location>
        <topology evidence="1 13">Multi-pass membrane protein</topology>
    </subcellularLocation>
</comment>
<keyword evidence="3" id="KW-0597">Phosphoprotein</keyword>
<dbReference type="FunFam" id="3.40.50.1000:FF:000068">
    <property type="entry name" value="Cation-transporting ATPase"/>
    <property type="match status" value="1"/>
</dbReference>
<dbReference type="InterPro" id="IPR006544">
    <property type="entry name" value="P-type_TPase_V"/>
</dbReference>
<evidence type="ECO:0000259" key="17">
    <source>
        <dbReference type="Pfam" id="PF12409"/>
    </source>
</evidence>
<dbReference type="Pfam" id="PF00122">
    <property type="entry name" value="E1-E2_ATPase"/>
    <property type="match status" value="1"/>
</dbReference>
<comment type="similarity">
    <text evidence="2 13">Belongs to the cation transport ATPase (P-type) (TC 3.A.3) family. Type V subfamily.</text>
</comment>
<dbReference type="FunFam" id="2.70.150.10:FF:000057">
    <property type="entry name" value="Cation-transporting ATPase"/>
    <property type="match status" value="1"/>
</dbReference>
<dbReference type="GO" id="GO:0006874">
    <property type="term" value="P:intracellular calcium ion homeostasis"/>
    <property type="evidence" value="ECO:0007669"/>
    <property type="project" value="TreeGrafter"/>
</dbReference>
<dbReference type="Gene3D" id="3.40.50.1000">
    <property type="entry name" value="HAD superfamily/HAD-like"/>
    <property type="match status" value="1"/>
</dbReference>
<evidence type="ECO:0000256" key="1">
    <source>
        <dbReference type="ARBA" id="ARBA00004141"/>
    </source>
</evidence>
<dbReference type="Proteomes" id="UP000310189">
    <property type="component" value="Unassembled WGS sequence"/>
</dbReference>
<dbReference type="InterPro" id="IPR001757">
    <property type="entry name" value="P_typ_ATPase"/>
</dbReference>
<feature type="transmembrane region" description="Helical" evidence="13">
    <location>
        <begin position="1344"/>
        <end position="1364"/>
    </location>
</feature>
<dbReference type="FunFam" id="3.40.1110.10:FF:000057">
    <property type="entry name" value="Cation-transporting ATPase"/>
    <property type="match status" value="1"/>
</dbReference>
<dbReference type="InterPro" id="IPR047819">
    <property type="entry name" value="P5A-ATPase_N"/>
</dbReference>
<dbReference type="EC" id="7.2.2.-" evidence="13"/>
<feature type="compositionally biased region" description="Polar residues" evidence="14">
    <location>
        <begin position="32"/>
        <end position="42"/>
    </location>
</feature>
<keyword evidence="4 13" id="KW-0812">Transmembrane</keyword>
<dbReference type="InterPro" id="IPR018303">
    <property type="entry name" value="ATPase_P-typ_P_site"/>
</dbReference>
<dbReference type="PANTHER" id="PTHR45630">
    <property type="entry name" value="CATION-TRANSPORTING ATPASE-RELATED"/>
    <property type="match status" value="1"/>
</dbReference>
<comment type="catalytic activity">
    <reaction evidence="12 13">
        <text>ATP + H2O = ADP + phosphate + H(+)</text>
        <dbReference type="Rhea" id="RHEA:13065"/>
        <dbReference type="ChEBI" id="CHEBI:15377"/>
        <dbReference type="ChEBI" id="CHEBI:15378"/>
        <dbReference type="ChEBI" id="CHEBI:30616"/>
        <dbReference type="ChEBI" id="CHEBI:43474"/>
        <dbReference type="ChEBI" id="CHEBI:456216"/>
    </reaction>
</comment>
<evidence type="ECO:0000256" key="11">
    <source>
        <dbReference type="ARBA" id="ARBA00023136"/>
    </source>
</evidence>
<dbReference type="NCBIfam" id="TIGR01494">
    <property type="entry name" value="ATPase_P-type"/>
    <property type="match status" value="1"/>
</dbReference>
<evidence type="ECO:0000259" key="15">
    <source>
        <dbReference type="Pfam" id="PF00122"/>
    </source>
</evidence>
<feature type="domain" description="P-type ATPase A" evidence="15">
    <location>
        <begin position="579"/>
        <end position="712"/>
    </location>
</feature>
<keyword evidence="11 13" id="KW-0472">Membrane</keyword>
<dbReference type="SFLD" id="SFLDF00027">
    <property type="entry name" value="p-type_atpase"/>
    <property type="match status" value="1"/>
</dbReference>
<feature type="compositionally biased region" description="Polar residues" evidence="14">
    <location>
        <begin position="122"/>
        <end position="131"/>
    </location>
</feature>
<dbReference type="InterPro" id="IPR023298">
    <property type="entry name" value="ATPase_P-typ_TM_dom_sf"/>
</dbReference>
<dbReference type="Pfam" id="PF13246">
    <property type="entry name" value="Cation_ATPase"/>
    <property type="match status" value="1"/>
</dbReference>
<dbReference type="SUPFAM" id="SSF81653">
    <property type="entry name" value="Calcium ATPase, transduction domain A"/>
    <property type="match status" value="1"/>
</dbReference>
<feature type="transmembrane region" description="Helical" evidence="13">
    <location>
        <begin position="1390"/>
        <end position="1409"/>
    </location>
</feature>
<keyword evidence="8 13" id="KW-0460">Magnesium</keyword>
<dbReference type="PANTHER" id="PTHR45630:SF8">
    <property type="entry name" value="CATION-TRANSPORTING ATPASE"/>
    <property type="match status" value="1"/>
</dbReference>
<dbReference type="GO" id="GO:0046872">
    <property type="term" value="F:metal ion binding"/>
    <property type="evidence" value="ECO:0007669"/>
    <property type="project" value="UniProtKB-UniRule"/>
</dbReference>
<evidence type="ECO:0000256" key="6">
    <source>
        <dbReference type="ARBA" id="ARBA00022741"/>
    </source>
</evidence>
<feature type="domain" description="P5B-type ATPase N-terminal" evidence="17">
    <location>
        <begin position="324"/>
        <end position="461"/>
    </location>
</feature>
<dbReference type="GO" id="GO:0005524">
    <property type="term" value="F:ATP binding"/>
    <property type="evidence" value="ECO:0007669"/>
    <property type="project" value="UniProtKB-UniRule"/>
</dbReference>
<dbReference type="GO" id="GO:0019829">
    <property type="term" value="F:ATPase-coupled monoatomic cation transmembrane transporter activity"/>
    <property type="evidence" value="ECO:0007669"/>
    <property type="project" value="UniProtKB-UniRule"/>
</dbReference>
<dbReference type="SUPFAM" id="SSF81660">
    <property type="entry name" value="Metal cation-transporting ATPase, ATP-binding domain N"/>
    <property type="match status" value="1"/>
</dbReference>
<dbReference type="GO" id="GO:0016020">
    <property type="term" value="C:membrane"/>
    <property type="evidence" value="ECO:0007669"/>
    <property type="project" value="UniProtKB-SubCell"/>
</dbReference>
<evidence type="ECO:0000256" key="13">
    <source>
        <dbReference type="RuleBase" id="RU362082"/>
    </source>
</evidence>
<accession>A0A4T0FTW7</accession>
<feature type="transmembrane region" description="Helical" evidence="13">
    <location>
        <begin position="540"/>
        <end position="560"/>
    </location>
</feature>
<dbReference type="NCBIfam" id="TIGR01657">
    <property type="entry name" value="P-ATPase-V"/>
    <property type="match status" value="1"/>
</dbReference>
<evidence type="ECO:0000256" key="5">
    <source>
        <dbReference type="ARBA" id="ARBA00022723"/>
    </source>
</evidence>
<dbReference type="InterPro" id="IPR047821">
    <property type="entry name" value="P5B-type_ATPase"/>
</dbReference>
<reference evidence="18 19" key="1">
    <citation type="submission" date="2019-03" db="EMBL/GenBank/DDBJ databases">
        <title>Sequencing 23 genomes of Wallemia ichthyophaga.</title>
        <authorList>
            <person name="Gostincar C."/>
        </authorList>
    </citation>
    <scope>NUCLEOTIDE SEQUENCE [LARGE SCALE GENOMIC DNA]</scope>
    <source>
        <strain evidence="18 19">EXF-5753</strain>
    </source>
</reference>
<evidence type="ECO:0000259" key="16">
    <source>
        <dbReference type="Pfam" id="PF00690"/>
    </source>
</evidence>
<dbReference type="Pfam" id="PF00690">
    <property type="entry name" value="Cation_ATPase_N"/>
    <property type="match status" value="1"/>
</dbReference>
<feature type="region of interest" description="Disordered" evidence="14">
    <location>
        <begin position="79"/>
        <end position="284"/>
    </location>
</feature>
<organism evidence="18 19">
    <name type="scientific">Wallemia hederae</name>
    <dbReference type="NCBI Taxonomy" id="1540922"/>
    <lineage>
        <taxon>Eukaryota</taxon>
        <taxon>Fungi</taxon>
        <taxon>Dikarya</taxon>
        <taxon>Basidiomycota</taxon>
        <taxon>Wallemiomycotina</taxon>
        <taxon>Wallemiomycetes</taxon>
        <taxon>Wallemiales</taxon>
        <taxon>Wallemiaceae</taxon>
        <taxon>Wallemia</taxon>
    </lineage>
</organism>
<dbReference type="GO" id="GO:0015662">
    <property type="term" value="F:P-type ion transporter activity"/>
    <property type="evidence" value="ECO:0007669"/>
    <property type="project" value="InterPro"/>
</dbReference>
<dbReference type="Gene3D" id="2.70.150.10">
    <property type="entry name" value="Calcium-transporting ATPase, cytoplasmic transduction domain A"/>
    <property type="match status" value="1"/>
</dbReference>
<proteinExistence type="inferred from homology"/>
<dbReference type="Gene3D" id="1.20.1110.10">
    <property type="entry name" value="Calcium-transporting ATPase, transmembrane domain"/>
    <property type="match status" value="1"/>
</dbReference>
<feature type="transmembrane region" description="Helical" evidence="13">
    <location>
        <begin position="765"/>
        <end position="786"/>
    </location>
</feature>
<evidence type="ECO:0000313" key="19">
    <source>
        <dbReference type="Proteomes" id="UP000310189"/>
    </source>
</evidence>
<dbReference type="PRINTS" id="PR00119">
    <property type="entry name" value="CATATPASE"/>
</dbReference>
<gene>
    <name evidence="18" type="ORF">E3P99_00724</name>
</gene>
<keyword evidence="5 13" id="KW-0479">Metal-binding</keyword>
<dbReference type="FunFam" id="1.20.1110.10:FF:000023">
    <property type="entry name" value="Cation-transporting ATPase"/>
    <property type="match status" value="1"/>
</dbReference>
<name>A0A4T0FTW7_9BASI</name>
<keyword evidence="6 13" id="KW-0547">Nucleotide-binding</keyword>
<feature type="region of interest" description="Disordered" evidence="14">
    <location>
        <begin position="1"/>
        <end position="56"/>
    </location>
</feature>
<dbReference type="Pfam" id="PF12409">
    <property type="entry name" value="P5-ATPase"/>
    <property type="match status" value="1"/>
</dbReference>
<dbReference type="InterPro" id="IPR008250">
    <property type="entry name" value="ATPase_P-typ_transduc_dom_A_sf"/>
</dbReference>
<dbReference type="InterPro" id="IPR023299">
    <property type="entry name" value="ATPase_P-typ_cyto_dom_N"/>
</dbReference>
<keyword evidence="7 13" id="KW-0067">ATP-binding</keyword>
<sequence>MSIDGDDDVNEIDFYGPLASEQREDDEDEVNESTGISPTSRIHQPVHTDYTEGADDNAIESVGLDIAHRRRESQIDNLNDEYGGSIFGGPDNASIPSSVVSFRHGLGGSSHSRRPSLDHRSSFGSVASDGSDSGRPLYRRADRSASRTRARRDSNSSVNSPLLEDPSSPPLSSSKGSGMFGGITSIFAGKNEDDAGRRRPQMSRSSSAAPPGPAGSDGGEISDTDWGYSSNEEISDENDTSSEMASSAAASLNDSESSSVTSSRRRRSNDFLPTGTFAPDPVFGDTRIPMELSQEETINPDADFLAKSSQSGGQSRQRIHIQEEDVTLLITGFRRSPFGHFLWCLGVVLTLGILALVGRWTPTLWIRWAAIEAPFASYSGDKEASFVVVETQFGHVNLYDINSMPFPYPMSHIFPHDTMKFAPSTNKAKTIDTIESGASGSSSTVGDLRFFDYRYTRFILHDDQGIFRMIRDWRDPRWISQGAVAGGLSDAKREERKSLFGLNEIEIEERSWGQLFVDEVLHPFYVFQVASIVLWCNDDYYYYAFCIAVISISSIVTTLIETKRTVRRMKEMSKYSCAVWLKSNNEWKIVDSASLQPGDIFDAADPNLHTVPCDAILLNGDAIVNESMLTGESVPVAKVPTSDSILRTYAKAEPKGTTDISPNLARHFMYSGTKIVRVRGEGVLPNGQEGPALALVTRTGFNTTKGALIRSMLFPKPMGFKFYKDSMNFIGVLAGIAFLGFLASSVNFVKLGISWHTIVVRALDLITVVVPPALPATMSIGTSFAISRLRKKGVFCISPTRVNVGGKINVVCFDKTGTLTEDGLDVLGIRSKEDTTNRFSELYQDASDIPLEKNNQSLMYALATCHSLKLVDDQVIGDPLDIKMFENTSWTLEEGKIGSRASEQQQQQRQSNENAQSDKKGKSKSSRIPKRPSALVQTIVRPPGGKTVTSNSSKSFLELGVIRTFDFVSSLRRMSVIVKKLKSQSMEIYVKGAPESMAEICDKDSFPEDYDDLLSYYTKHGYRVIALAGKSIPGLTWIKAQRMKREQAESGLQFLGLIIFENKLKPGTTPAISTLRQAHLAIRMVTGDNPRTAICVARECGLIGVAGHVFIPSFVRGTSEDAAAQLEWSSADDEKLKLDSYSLRPFIVDDDDHNELNIEYQDYHLAVTGDVFRWMMEFSPLETLERMLVKSQIFSRMSPDQKCELVERLQQLGYTVGFCGDGANDCGALKAADVGLSLSEAEASVAAPFTSNTPDISCFIEVLKEGRSALVTSFSCFKYMALYSLIQFTSITLLYSFASSLGDFQFLAIDLAIILPIAVTMGRTLPYPSIHPKRPTANLVSKKVLTSIIGQTIICSAVQFFVFFDVRRQPWYEPPQVNLDKLETQNYENSAIFIVSCFQYVLVALVFSVGPPYRQPLYTNVLFLLTLVVLFSCAVVVLFLQSGSVFDLLELMPFPWSYHVKLLGIVIVNVVVSLTFEVGALGSLKITANRAPKKFAEKKVAKYVGSVLRLWRHWRRGDYSKSSKAYKHVEGNWR</sequence>
<dbReference type="EMBL" id="SPNW01000008">
    <property type="protein sequence ID" value="TIA92119.1"/>
    <property type="molecule type" value="Genomic_DNA"/>
</dbReference>
<dbReference type="SFLD" id="SFLDG00002">
    <property type="entry name" value="C1.7:_P-type_atpase_like"/>
    <property type="match status" value="1"/>
</dbReference>
<dbReference type="PROSITE" id="PS00154">
    <property type="entry name" value="ATPASE_E1_E2"/>
    <property type="match status" value="1"/>
</dbReference>
<dbReference type="Gene3D" id="3.40.1110.10">
    <property type="entry name" value="Calcium-transporting ATPase, cytoplasmic domain N"/>
    <property type="match status" value="1"/>
</dbReference>